<evidence type="ECO:0000259" key="1">
    <source>
        <dbReference type="SMART" id="SM01344"/>
    </source>
</evidence>
<protein>
    <submittedName>
        <fullName evidence="2">DNA-dependent kinase catalytic subunit</fullName>
    </submittedName>
</protein>
<sequence>MYNNQFGFRKKIKNIGAIYNRLNVSIVVYADDIILISMEQNSLSSDLKSFIYKTYCLSKFIYGLGCVKDGKELTKEVLRKSRKHMNEYVNFNTGQESAKIEANKDLERILHCSAYNCLISLFIRTQTEPKLYLAFLFKDDPSKNEFVFEPLIDKIKSYNFCVEMENFTQRKTKFISIRDEFKVIKADTNSRSANYISTMHSTSSLSTQNLYSSSLSEELSVFDFSVHSSYNQAYNSQSSVTRAPSFRRSYTDDELNSQEQSVEIELDELNQHESMDNLISLFQSLVVNKITPIYDNGQLPSEMPPWMTFVHKKILDVYTHENIKLFLIRAIANTESIFKPYCKFWYSALIGFLVNSSLCRDLAQMDCFTLDLMVMLLSWGSIQKPDQSEAKLINRLFTLLIKRCYHENRAVLKNNIELIKTMTECWRDMIQVPVEVINNFLTSNDHRKLSTGIQLFGVVLSNGIENYEYPMDISRLDFFKSLINCIKEPSKLIHAPAAEVVGMLLKRFDSHDKEYFENTVSHLFEILREADTSLFITSIHKIQLNYAAISERFMTKLVFFLPQLYGDFKKMCAESILSSIRVLQDPLFKSKNFIDMLTHRDTPIQLICLKMIHETLDKQTDEDLDRLMPHLEKFIHHPHLSCRYQFVLILISLYEIYQFKVNQIGSTSQILNFSKENLLKALIDEDTSIRVMAQNFWTEKADMPSNTIDRMLLIVEKLYSPKTEREFLSYSTNLLLEKTSKSPDYNRLIYENPLSECIFREYNLSADWRRRHEIMTPLFAETVTNTFTESVDLRHNLRATQQTLQFQPTLKNKKKKISHLKLIKLPQLRLKIAKKIAKKKSKF</sequence>
<accession>A0A3M7SK03</accession>
<dbReference type="InterPro" id="IPR011989">
    <property type="entry name" value="ARM-like"/>
</dbReference>
<organism evidence="2 3">
    <name type="scientific">Brachionus plicatilis</name>
    <name type="common">Marine rotifer</name>
    <name type="synonym">Brachionus muelleri</name>
    <dbReference type="NCBI Taxonomy" id="10195"/>
    <lineage>
        <taxon>Eukaryota</taxon>
        <taxon>Metazoa</taxon>
        <taxon>Spiralia</taxon>
        <taxon>Gnathifera</taxon>
        <taxon>Rotifera</taxon>
        <taxon>Eurotatoria</taxon>
        <taxon>Monogononta</taxon>
        <taxon>Pseudotrocha</taxon>
        <taxon>Ploima</taxon>
        <taxon>Brachionidae</taxon>
        <taxon>Brachionus</taxon>
    </lineage>
</organism>
<dbReference type="SMART" id="SM01344">
    <property type="entry name" value="NUC194"/>
    <property type="match status" value="1"/>
</dbReference>
<dbReference type="OrthoDB" id="431717at2759"/>
<reference evidence="2 3" key="1">
    <citation type="journal article" date="2018" name="Sci. Rep.">
        <title>Genomic signatures of local adaptation to the degree of environmental predictability in rotifers.</title>
        <authorList>
            <person name="Franch-Gras L."/>
            <person name="Hahn C."/>
            <person name="Garcia-Roger E.M."/>
            <person name="Carmona M.J."/>
            <person name="Serra M."/>
            <person name="Gomez A."/>
        </authorList>
    </citation>
    <scope>NUCLEOTIDE SEQUENCE [LARGE SCALE GENOMIC DNA]</scope>
    <source>
        <strain evidence="2">HYR1</strain>
    </source>
</reference>
<name>A0A3M7SK03_BRAPC</name>
<gene>
    <name evidence="2" type="ORF">BpHYR1_052697</name>
</gene>
<dbReference type="InterPro" id="IPR012582">
    <property type="entry name" value="DNAPKcs_CC3"/>
</dbReference>
<dbReference type="Gene3D" id="1.25.10.10">
    <property type="entry name" value="Leucine-rich Repeat Variant"/>
    <property type="match status" value="1"/>
</dbReference>
<dbReference type="InterPro" id="IPR045581">
    <property type="entry name" value="DNAPKcs_CC5"/>
</dbReference>
<dbReference type="STRING" id="10195.A0A3M7SK03"/>
<comment type="caution">
    <text evidence="2">The sequence shown here is derived from an EMBL/GenBank/DDBJ whole genome shotgun (WGS) entry which is preliminary data.</text>
</comment>
<dbReference type="EMBL" id="REGN01001246">
    <property type="protein sequence ID" value="RNA36049.1"/>
    <property type="molecule type" value="Genomic_DNA"/>
</dbReference>
<keyword evidence="2" id="KW-0808">Transferase</keyword>
<dbReference type="GO" id="GO:0016301">
    <property type="term" value="F:kinase activity"/>
    <property type="evidence" value="ECO:0007669"/>
    <property type="project" value="UniProtKB-KW"/>
</dbReference>
<keyword evidence="2" id="KW-0418">Kinase</keyword>
<feature type="domain" description="DNA-dependent protein kinase catalytic subunit CC3" evidence="1">
    <location>
        <begin position="10"/>
        <end position="390"/>
    </location>
</feature>
<dbReference type="GO" id="GO:0006303">
    <property type="term" value="P:double-strand break repair via nonhomologous end joining"/>
    <property type="evidence" value="ECO:0007669"/>
    <property type="project" value="InterPro"/>
</dbReference>
<dbReference type="Pfam" id="PF08163">
    <property type="entry name" value="DNAPKcs_CC3"/>
    <property type="match status" value="1"/>
</dbReference>
<dbReference type="GO" id="GO:0005634">
    <property type="term" value="C:nucleus"/>
    <property type="evidence" value="ECO:0007669"/>
    <property type="project" value="InterPro"/>
</dbReference>
<evidence type="ECO:0000313" key="3">
    <source>
        <dbReference type="Proteomes" id="UP000276133"/>
    </source>
</evidence>
<dbReference type="SUPFAM" id="SSF48371">
    <property type="entry name" value="ARM repeat"/>
    <property type="match status" value="1"/>
</dbReference>
<keyword evidence="3" id="KW-1185">Reference proteome</keyword>
<dbReference type="InterPro" id="IPR016024">
    <property type="entry name" value="ARM-type_fold"/>
</dbReference>
<evidence type="ECO:0000313" key="2">
    <source>
        <dbReference type="EMBL" id="RNA36049.1"/>
    </source>
</evidence>
<dbReference type="Pfam" id="PF19704">
    <property type="entry name" value="DNAPKcs_CC5"/>
    <property type="match status" value="1"/>
</dbReference>
<proteinExistence type="predicted"/>
<dbReference type="Proteomes" id="UP000276133">
    <property type="component" value="Unassembled WGS sequence"/>
</dbReference>
<dbReference type="AlphaFoldDB" id="A0A3M7SK03"/>